<gene>
    <name evidence="2" type="ORF">AYBTSS11_LOCUS1672</name>
</gene>
<evidence type="ECO:0000313" key="3">
    <source>
        <dbReference type="Proteomes" id="UP001189624"/>
    </source>
</evidence>
<reference evidence="2" key="1">
    <citation type="submission" date="2023-10" db="EMBL/GenBank/DDBJ databases">
        <authorList>
            <person name="Domelevo Entfellner J.-B."/>
        </authorList>
    </citation>
    <scope>NUCLEOTIDE SEQUENCE</scope>
</reference>
<feature type="transmembrane region" description="Helical" evidence="1">
    <location>
        <begin position="102"/>
        <end position="121"/>
    </location>
</feature>
<dbReference type="Proteomes" id="UP001189624">
    <property type="component" value="Chromosome 1"/>
</dbReference>
<dbReference type="EMBL" id="OY731398">
    <property type="protein sequence ID" value="CAJ1841640.1"/>
    <property type="molecule type" value="Genomic_DNA"/>
</dbReference>
<keyword evidence="1" id="KW-0472">Membrane</keyword>
<feature type="transmembrane region" description="Helical" evidence="1">
    <location>
        <begin position="153"/>
        <end position="172"/>
    </location>
</feature>
<keyword evidence="1" id="KW-1133">Transmembrane helix</keyword>
<proteinExistence type="predicted"/>
<organism evidence="2 3">
    <name type="scientific">Sphenostylis stenocarpa</name>
    <dbReference type="NCBI Taxonomy" id="92480"/>
    <lineage>
        <taxon>Eukaryota</taxon>
        <taxon>Viridiplantae</taxon>
        <taxon>Streptophyta</taxon>
        <taxon>Embryophyta</taxon>
        <taxon>Tracheophyta</taxon>
        <taxon>Spermatophyta</taxon>
        <taxon>Magnoliopsida</taxon>
        <taxon>eudicotyledons</taxon>
        <taxon>Gunneridae</taxon>
        <taxon>Pentapetalae</taxon>
        <taxon>rosids</taxon>
        <taxon>fabids</taxon>
        <taxon>Fabales</taxon>
        <taxon>Fabaceae</taxon>
        <taxon>Papilionoideae</taxon>
        <taxon>50 kb inversion clade</taxon>
        <taxon>NPAAA clade</taxon>
        <taxon>indigoferoid/millettioid clade</taxon>
        <taxon>Phaseoleae</taxon>
        <taxon>Sphenostylis</taxon>
    </lineage>
</organism>
<sequence length="190" mass="20928">MANDPKDEEGKGVDPLARLPFGCSVLWQLIFWGKLVFVHFRDTPSDGSHPFGGHVAGSCSPLCVELDGYEPPIRLVAHAPSVEMYFLLVFFGDVVVRSAPGILLVFVQLACPLGILCFWSFCGDHPTLAGWRIYKGIYKQGWPRLAKLYKGTTIMPVISVSLFFLVASVEMLELGVKIMCSQSAFVKDVS</sequence>
<name>A0AA86RV52_9FABA</name>
<dbReference type="Gramene" id="rna-AYBTSS11_LOCUS1672">
    <property type="protein sequence ID" value="CAJ1841640.1"/>
    <property type="gene ID" value="gene-AYBTSS11_LOCUS1672"/>
</dbReference>
<feature type="transmembrane region" description="Helical" evidence="1">
    <location>
        <begin position="21"/>
        <end position="40"/>
    </location>
</feature>
<accession>A0AA86RV52</accession>
<evidence type="ECO:0000256" key="1">
    <source>
        <dbReference type="SAM" id="Phobius"/>
    </source>
</evidence>
<evidence type="ECO:0000313" key="2">
    <source>
        <dbReference type="EMBL" id="CAJ1841640.1"/>
    </source>
</evidence>
<dbReference type="AlphaFoldDB" id="A0AA86RV52"/>
<protein>
    <submittedName>
        <fullName evidence="2">Uncharacterized protein</fullName>
    </submittedName>
</protein>
<keyword evidence="3" id="KW-1185">Reference proteome</keyword>
<keyword evidence="1" id="KW-0812">Transmembrane</keyword>